<dbReference type="InterPro" id="IPR016181">
    <property type="entry name" value="Acyl_CoA_acyltransferase"/>
</dbReference>
<dbReference type="GO" id="GO:0016747">
    <property type="term" value="F:acyltransferase activity, transferring groups other than amino-acyl groups"/>
    <property type="evidence" value="ECO:0007669"/>
    <property type="project" value="InterPro"/>
</dbReference>
<name>F8QDS6_SERL3</name>
<dbReference type="CDD" id="cd04301">
    <property type="entry name" value="NAT_SF"/>
    <property type="match status" value="1"/>
</dbReference>
<dbReference type="OMA" id="RTAYDWT"/>
<keyword evidence="5" id="KW-1185">Reference proteome</keyword>
<dbReference type="HOGENOM" id="CLU_013985_4_3_1"/>
<dbReference type="Proteomes" id="UP000008063">
    <property type="component" value="Unassembled WGS sequence"/>
</dbReference>
<organism evidence="5">
    <name type="scientific">Serpula lacrymans var. lacrymans (strain S7.3)</name>
    <name type="common">Dry rot fungus</name>
    <dbReference type="NCBI Taxonomy" id="936435"/>
    <lineage>
        <taxon>Eukaryota</taxon>
        <taxon>Fungi</taxon>
        <taxon>Dikarya</taxon>
        <taxon>Basidiomycota</taxon>
        <taxon>Agaricomycotina</taxon>
        <taxon>Agaricomycetes</taxon>
        <taxon>Agaricomycetidae</taxon>
        <taxon>Boletales</taxon>
        <taxon>Coniophorineae</taxon>
        <taxon>Serpulaceae</taxon>
        <taxon>Serpula</taxon>
    </lineage>
</organism>
<evidence type="ECO:0000259" key="3">
    <source>
        <dbReference type="PROSITE" id="PS51186"/>
    </source>
</evidence>
<keyword evidence="1" id="KW-0808">Transferase</keyword>
<sequence length="184" mass="20702">MATSSAGPAVVIRPMIADDLPVAMVILNGAILTSTATFRTDPVDLAERREWLVGLAKDNYPCFVAESIEFSNRESETTAKVTRVLGWCNLSCYRSLQGYINTVEISLYIQEGFRGRGLGTKLINDILPEARKRGYRTILAMVAMENEINVRFWEKQGFKQCGVLRGVGRKFDRWLDVGVYQLML</sequence>
<dbReference type="InterPro" id="IPR000182">
    <property type="entry name" value="GNAT_dom"/>
</dbReference>
<evidence type="ECO:0000313" key="5">
    <source>
        <dbReference type="Proteomes" id="UP000008063"/>
    </source>
</evidence>
<dbReference type="PANTHER" id="PTHR43072">
    <property type="entry name" value="N-ACETYLTRANSFERASE"/>
    <property type="match status" value="1"/>
</dbReference>
<dbReference type="PANTHER" id="PTHR43072:SF23">
    <property type="entry name" value="UPF0039 PROTEIN C11D3.02C"/>
    <property type="match status" value="1"/>
</dbReference>
<dbReference type="OrthoDB" id="2129362at2759"/>
<dbReference type="EMBL" id="GL945491">
    <property type="protein sequence ID" value="EGN93747.1"/>
    <property type="molecule type" value="Genomic_DNA"/>
</dbReference>
<proteinExistence type="predicted"/>
<dbReference type="SUPFAM" id="SSF55729">
    <property type="entry name" value="Acyl-CoA N-acyltransferases (Nat)"/>
    <property type="match status" value="1"/>
</dbReference>
<evidence type="ECO:0000256" key="2">
    <source>
        <dbReference type="ARBA" id="ARBA00023315"/>
    </source>
</evidence>
<reference evidence="5" key="1">
    <citation type="journal article" date="2011" name="Science">
        <title>The plant cell wall-decomposing machinery underlies the functional diversity of forest fungi.</title>
        <authorList>
            <person name="Eastwood D.C."/>
            <person name="Floudas D."/>
            <person name="Binder M."/>
            <person name="Majcherczyk A."/>
            <person name="Schneider P."/>
            <person name="Aerts A."/>
            <person name="Asiegbu F.O."/>
            <person name="Baker S.E."/>
            <person name="Barry K."/>
            <person name="Bendiksby M."/>
            <person name="Blumentritt M."/>
            <person name="Coutinho P.M."/>
            <person name="Cullen D."/>
            <person name="de Vries R.P."/>
            <person name="Gathman A."/>
            <person name="Goodell B."/>
            <person name="Henrissat B."/>
            <person name="Ihrmark K."/>
            <person name="Kauserud H."/>
            <person name="Kohler A."/>
            <person name="LaButti K."/>
            <person name="Lapidus A."/>
            <person name="Lavin J.L."/>
            <person name="Lee Y.-H."/>
            <person name="Lindquist E."/>
            <person name="Lilly W."/>
            <person name="Lucas S."/>
            <person name="Morin E."/>
            <person name="Murat C."/>
            <person name="Oguiza J.A."/>
            <person name="Park J."/>
            <person name="Pisabarro A.G."/>
            <person name="Riley R."/>
            <person name="Rosling A."/>
            <person name="Salamov A."/>
            <person name="Schmidt O."/>
            <person name="Schmutz J."/>
            <person name="Skrede I."/>
            <person name="Stenlid J."/>
            <person name="Wiebenga A."/>
            <person name="Xie X."/>
            <person name="Kuees U."/>
            <person name="Hibbett D.S."/>
            <person name="Hoffmeister D."/>
            <person name="Hoegberg N."/>
            <person name="Martin F."/>
            <person name="Grigoriev I.V."/>
            <person name="Watkinson S.C."/>
        </authorList>
    </citation>
    <scope>NUCLEOTIDE SEQUENCE [LARGE SCALE GENOMIC DNA]</scope>
    <source>
        <strain evidence="5">strain S7.3</strain>
    </source>
</reference>
<evidence type="ECO:0000313" key="4">
    <source>
        <dbReference type="EMBL" id="EGN93747.1"/>
    </source>
</evidence>
<accession>F8QDS6</accession>
<dbReference type="STRING" id="936435.F8QDS6"/>
<feature type="domain" description="N-acetyltransferase" evidence="3">
    <location>
        <begin position="10"/>
        <end position="184"/>
    </location>
</feature>
<dbReference type="PROSITE" id="PS51186">
    <property type="entry name" value="GNAT"/>
    <property type="match status" value="1"/>
</dbReference>
<gene>
    <name evidence="4" type="ORF">SERLA73DRAFT_115799</name>
</gene>
<keyword evidence="2" id="KW-0012">Acyltransferase</keyword>
<dbReference type="Pfam" id="PF00583">
    <property type="entry name" value="Acetyltransf_1"/>
    <property type="match status" value="1"/>
</dbReference>
<dbReference type="Gene3D" id="3.40.630.30">
    <property type="match status" value="1"/>
</dbReference>
<dbReference type="InParanoid" id="F8QDS6"/>
<protein>
    <recommendedName>
        <fullName evidence="3">N-acetyltransferase domain-containing protein</fullName>
    </recommendedName>
</protein>
<dbReference type="AlphaFoldDB" id="F8QDS6"/>
<evidence type="ECO:0000256" key="1">
    <source>
        <dbReference type="ARBA" id="ARBA00022679"/>
    </source>
</evidence>